<evidence type="ECO:0000256" key="2">
    <source>
        <dbReference type="ARBA" id="ARBA00038225"/>
    </source>
</evidence>
<dbReference type="Gene3D" id="3.30.160.20">
    <property type="match status" value="1"/>
</dbReference>
<dbReference type="PANTHER" id="PTHR11075:SF54">
    <property type="entry name" value="LARGE RIBOSOMAL SUBUNIT PROTEIN ML62"/>
    <property type="match status" value="1"/>
</dbReference>
<dbReference type="STRING" id="37653.A0A0L8H2W2"/>
<organism evidence="7">
    <name type="scientific">Octopus bimaculoides</name>
    <name type="common">California two-spotted octopus</name>
    <dbReference type="NCBI Taxonomy" id="37653"/>
    <lineage>
        <taxon>Eukaryota</taxon>
        <taxon>Metazoa</taxon>
        <taxon>Spiralia</taxon>
        <taxon>Lophotrochozoa</taxon>
        <taxon>Mollusca</taxon>
        <taxon>Cephalopoda</taxon>
        <taxon>Coleoidea</taxon>
        <taxon>Octopodiformes</taxon>
        <taxon>Octopoda</taxon>
        <taxon>Incirrata</taxon>
        <taxon>Octopodidae</taxon>
        <taxon>Octopus</taxon>
    </lineage>
</organism>
<feature type="compositionally biased region" description="Basic residues" evidence="5">
    <location>
        <begin position="171"/>
        <end position="187"/>
    </location>
</feature>
<dbReference type="PANTHER" id="PTHR11075">
    <property type="entry name" value="PEPTIDE CHAIN RELEASE FACTOR"/>
    <property type="match status" value="1"/>
</dbReference>
<dbReference type="GO" id="GO:0004045">
    <property type="term" value="F:peptidyl-tRNA hydrolase activity"/>
    <property type="evidence" value="ECO:0007669"/>
    <property type="project" value="UniProtKB-EC"/>
</dbReference>
<dbReference type="OrthoDB" id="270639at2759"/>
<evidence type="ECO:0000256" key="1">
    <source>
        <dbReference type="ARBA" id="ARBA00013260"/>
    </source>
</evidence>
<dbReference type="Pfam" id="PF00472">
    <property type="entry name" value="RF-1"/>
    <property type="match status" value="1"/>
</dbReference>
<dbReference type="GO" id="GO:0005762">
    <property type="term" value="C:mitochondrial large ribosomal subunit"/>
    <property type="evidence" value="ECO:0007669"/>
    <property type="project" value="TreeGrafter"/>
</dbReference>
<evidence type="ECO:0000313" key="7">
    <source>
        <dbReference type="EMBL" id="KOF83434.1"/>
    </source>
</evidence>
<dbReference type="AlphaFoldDB" id="A0A0L8H2W2"/>
<proteinExistence type="inferred from homology"/>
<dbReference type="GO" id="GO:0070126">
    <property type="term" value="P:mitochondrial translational termination"/>
    <property type="evidence" value="ECO:0007669"/>
    <property type="project" value="TreeGrafter"/>
</dbReference>
<feature type="region of interest" description="Disordered" evidence="5">
    <location>
        <begin position="171"/>
        <end position="196"/>
    </location>
</feature>
<feature type="compositionally biased region" description="Low complexity" evidence="5">
    <location>
        <begin position="57"/>
        <end position="68"/>
    </location>
</feature>
<evidence type="ECO:0000259" key="6">
    <source>
        <dbReference type="Pfam" id="PF00472"/>
    </source>
</evidence>
<gene>
    <name evidence="7" type="ORF">OCBIM_22023838mg</name>
</gene>
<reference evidence="7" key="1">
    <citation type="submission" date="2015-07" db="EMBL/GenBank/DDBJ databases">
        <title>MeaNS - Measles Nucleotide Surveillance Program.</title>
        <authorList>
            <person name="Tran T."/>
            <person name="Druce J."/>
        </authorList>
    </citation>
    <scope>NUCLEOTIDE SEQUENCE</scope>
    <source>
        <strain evidence="7">UCB-OBI-ISO-001</strain>
        <tissue evidence="7">Gonad</tissue>
    </source>
</reference>
<evidence type="ECO:0000256" key="5">
    <source>
        <dbReference type="SAM" id="MobiDB-lite"/>
    </source>
</evidence>
<dbReference type="GO" id="GO:0016150">
    <property type="term" value="F:translation release factor activity, codon nonspecific"/>
    <property type="evidence" value="ECO:0007669"/>
    <property type="project" value="TreeGrafter"/>
</dbReference>
<dbReference type="InterPro" id="IPR000352">
    <property type="entry name" value="Pep_chain_release_fac_I"/>
</dbReference>
<evidence type="ECO:0000256" key="3">
    <source>
        <dbReference type="ARBA" id="ARBA00039441"/>
    </source>
</evidence>
<evidence type="ECO:0000256" key="4">
    <source>
        <dbReference type="ARBA" id="ARBA00041531"/>
    </source>
</evidence>
<protein>
    <recommendedName>
        <fullName evidence="3">Large ribosomal subunit protein mL62</fullName>
        <ecNumber evidence="1">3.1.1.29</ecNumber>
    </recommendedName>
    <alternativeName>
        <fullName evidence="4">Peptidyl-tRNA hydrolase ICT1, mitochondrial</fullName>
    </alternativeName>
</protein>
<accession>A0A0L8H2W2</accession>
<comment type="similarity">
    <text evidence="2">Belongs to the prokaryotic/mitochondrial release factor family. Mitochondrion-specific ribosomal protein mL62 subfamily.</text>
</comment>
<sequence>MTTSRVRICTNFIYSHVLNPLFNRNVRTFSSCNSVVSFKSAQSFQSHYPNSNLDPYSPSSSKKSSVDSDNNFTGYIPIDKLQISYMKSSGPGGQNVNKVNTKVETKMIEENRTKINKEGFLIVTSDRTRKQFLNQADCMHKLRNMFFKVSFQPAEPSEDLQIKAERKAKAQRLRIKAKREHSLKKQSRQSSGYVSM</sequence>
<dbReference type="EC" id="3.1.1.29" evidence="1"/>
<name>A0A0L8H2W2_OCTBM</name>
<feature type="region of interest" description="Disordered" evidence="5">
    <location>
        <begin position="49"/>
        <end position="68"/>
    </location>
</feature>
<dbReference type="EMBL" id="KQ419485">
    <property type="protein sequence ID" value="KOF83434.1"/>
    <property type="molecule type" value="Genomic_DNA"/>
</dbReference>
<dbReference type="InterPro" id="IPR052104">
    <property type="entry name" value="Mito_Release_Factor_mL62"/>
</dbReference>
<dbReference type="SUPFAM" id="SSF110916">
    <property type="entry name" value="Peptidyl-tRNA hydrolase domain-like"/>
    <property type="match status" value="1"/>
</dbReference>
<feature type="domain" description="Prokaryotic-type class I peptide chain release factors" evidence="6">
    <location>
        <begin position="76"/>
        <end position="188"/>
    </location>
</feature>